<reference evidence="1" key="2">
    <citation type="submission" date="2018-05" db="EMBL/GenBank/DDBJ databases">
        <title>OmerRS3 (Oryza meridionalis Reference Sequence Version 3).</title>
        <authorList>
            <person name="Zhang J."/>
            <person name="Kudrna D."/>
            <person name="Lee S."/>
            <person name="Talag J."/>
            <person name="Welchert J."/>
            <person name="Wing R.A."/>
        </authorList>
    </citation>
    <scope>NUCLEOTIDE SEQUENCE [LARGE SCALE GENOMIC DNA]</scope>
    <source>
        <strain evidence="1">cv. OR44</strain>
    </source>
</reference>
<dbReference type="EnsemblPlants" id="OMERI04G06300.1">
    <property type="protein sequence ID" value="OMERI04G06300.1"/>
    <property type="gene ID" value="OMERI04G06300"/>
</dbReference>
<dbReference type="Proteomes" id="UP000008021">
    <property type="component" value="Chromosome 4"/>
</dbReference>
<keyword evidence="2" id="KW-1185">Reference proteome</keyword>
<evidence type="ECO:0000313" key="1">
    <source>
        <dbReference type="EnsemblPlants" id="OMERI04G06300.1"/>
    </source>
</evidence>
<sequence length="110" mass="11989">MAGGAASFGAMKPPDRTAFLAGLFHRRSSSPNPVGGRPCLDPICSLGCSLAHSTLLRDPSSIFTSEPQAHLCKRSNTLYLFISSFLTNLSSNNLRDRLHFQFPEKLARLP</sequence>
<dbReference type="HOGENOM" id="CLU_2175024_0_0_1"/>
<evidence type="ECO:0000313" key="2">
    <source>
        <dbReference type="Proteomes" id="UP000008021"/>
    </source>
</evidence>
<proteinExistence type="predicted"/>
<protein>
    <submittedName>
        <fullName evidence="1">Uncharacterized protein</fullName>
    </submittedName>
</protein>
<accession>A0A0E0DC98</accession>
<name>A0A0E0DC98_9ORYZ</name>
<reference evidence="1" key="1">
    <citation type="submission" date="2015-04" db="UniProtKB">
        <authorList>
            <consortium name="EnsemblPlants"/>
        </authorList>
    </citation>
    <scope>IDENTIFICATION</scope>
</reference>
<dbReference type="Gramene" id="OMERI04G06300.1">
    <property type="protein sequence ID" value="OMERI04G06300.1"/>
    <property type="gene ID" value="OMERI04G06300"/>
</dbReference>
<dbReference type="AlphaFoldDB" id="A0A0E0DC98"/>
<organism evidence="1">
    <name type="scientific">Oryza meridionalis</name>
    <dbReference type="NCBI Taxonomy" id="40149"/>
    <lineage>
        <taxon>Eukaryota</taxon>
        <taxon>Viridiplantae</taxon>
        <taxon>Streptophyta</taxon>
        <taxon>Embryophyta</taxon>
        <taxon>Tracheophyta</taxon>
        <taxon>Spermatophyta</taxon>
        <taxon>Magnoliopsida</taxon>
        <taxon>Liliopsida</taxon>
        <taxon>Poales</taxon>
        <taxon>Poaceae</taxon>
        <taxon>BOP clade</taxon>
        <taxon>Oryzoideae</taxon>
        <taxon>Oryzeae</taxon>
        <taxon>Oryzinae</taxon>
        <taxon>Oryza</taxon>
    </lineage>
</organism>